<dbReference type="CDD" id="cd06588">
    <property type="entry name" value="PhnB_like"/>
    <property type="match status" value="1"/>
</dbReference>
<dbReference type="Pfam" id="PF06983">
    <property type="entry name" value="3-dmu-9_3-mt"/>
    <property type="match status" value="1"/>
</dbReference>
<evidence type="ECO:0000313" key="2">
    <source>
        <dbReference type="EMBL" id="MDC7228506.1"/>
    </source>
</evidence>
<dbReference type="InterPro" id="IPR029068">
    <property type="entry name" value="Glyas_Bleomycin-R_OHBP_Dase"/>
</dbReference>
<evidence type="ECO:0000259" key="1">
    <source>
        <dbReference type="Pfam" id="PF06983"/>
    </source>
</evidence>
<dbReference type="EMBL" id="JAQQAL010000049">
    <property type="protein sequence ID" value="MDC7228506.1"/>
    <property type="molecule type" value="Genomic_DNA"/>
</dbReference>
<accession>A0AAJ1IK73</accession>
<evidence type="ECO:0000313" key="3">
    <source>
        <dbReference type="Proteomes" id="UP001221217"/>
    </source>
</evidence>
<dbReference type="PANTHER" id="PTHR33990">
    <property type="entry name" value="PROTEIN YJDN-RELATED"/>
    <property type="match status" value="1"/>
</dbReference>
<comment type="caution">
    <text evidence="2">The sequence shown here is derived from an EMBL/GenBank/DDBJ whole genome shotgun (WGS) entry which is preliminary data.</text>
</comment>
<name>A0AAJ1IK73_9SPIO</name>
<dbReference type="InterPro" id="IPR028973">
    <property type="entry name" value="PhnB-like"/>
</dbReference>
<protein>
    <submittedName>
        <fullName evidence="2">VOC family protein</fullName>
    </submittedName>
</protein>
<dbReference type="AlphaFoldDB" id="A0AAJ1IK73"/>
<proteinExistence type="predicted"/>
<gene>
    <name evidence="2" type="ORF">PQJ61_17220</name>
</gene>
<dbReference type="PANTHER" id="PTHR33990:SF1">
    <property type="entry name" value="PROTEIN YJDN"/>
    <property type="match status" value="1"/>
</dbReference>
<organism evidence="2 3">
    <name type="scientific">Candidatus Thalassospirochaeta sargassi</name>
    <dbReference type="NCBI Taxonomy" id="3119039"/>
    <lineage>
        <taxon>Bacteria</taxon>
        <taxon>Pseudomonadati</taxon>
        <taxon>Spirochaetota</taxon>
        <taxon>Spirochaetia</taxon>
        <taxon>Spirochaetales</taxon>
        <taxon>Spirochaetaceae</taxon>
        <taxon>Candidatus Thalassospirochaeta</taxon>
    </lineage>
</organism>
<dbReference type="SUPFAM" id="SSF54593">
    <property type="entry name" value="Glyoxalase/Bleomycin resistance protein/Dihydroxybiphenyl dioxygenase"/>
    <property type="match status" value="1"/>
</dbReference>
<reference evidence="2 3" key="1">
    <citation type="submission" date="2022-12" db="EMBL/GenBank/DDBJ databases">
        <title>Metagenome assembled genome from gulf of manar.</title>
        <authorList>
            <person name="Kohli P."/>
            <person name="Pk S."/>
            <person name="Venkata Ramana C."/>
            <person name="Sasikala C."/>
        </authorList>
    </citation>
    <scope>NUCLEOTIDE SEQUENCE [LARGE SCALE GENOMIC DNA]</scope>
    <source>
        <strain evidence="2">JB008</strain>
    </source>
</reference>
<dbReference type="Proteomes" id="UP001221217">
    <property type="component" value="Unassembled WGS sequence"/>
</dbReference>
<feature type="domain" description="PhnB-like" evidence="1">
    <location>
        <begin position="3"/>
        <end position="131"/>
    </location>
</feature>
<dbReference type="Gene3D" id="3.10.180.10">
    <property type="entry name" value="2,3-Dihydroxybiphenyl 1,2-Dioxygenase, domain 1"/>
    <property type="match status" value="1"/>
</dbReference>
<sequence>MTITPYINLPGNAEEAINFYQSIFGGTIEVMRWREMPPDPKMPVHDDWQNKIMHGTLNINKDLSIYLSDSIVDETSVNNTVFLHVVFDSENELRKAYKALSEEGRVNMPIGNTFWGSIYGDLIDKYSTSWGLEFVLPEED</sequence>